<accession>A0A8D8QUM6</accession>
<reference evidence="1" key="1">
    <citation type="submission" date="2021-05" db="EMBL/GenBank/DDBJ databases">
        <authorList>
            <person name="Alioto T."/>
            <person name="Alioto T."/>
            <person name="Gomez Garrido J."/>
        </authorList>
    </citation>
    <scope>NUCLEOTIDE SEQUENCE</scope>
</reference>
<dbReference type="EMBL" id="HBUF01103184">
    <property type="protein sequence ID" value="CAG6638601.1"/>
    <property type="molecule type" value="Transcribed_RNA"/>
</dbReference>
<proteinExistence type="predicted"/>
<dbReference type="GO" id="GO:0016301">
    <property type="term" value="F:kinase activity"/>
    <property type="evidence" value="ECO:0007669"/>
    <property type="project" value="UniProtKB-KW"/>
</dbReference>
<sequence length="209" mass="23798">MCETPKSSRHLSVSSSSTSNEEFKTVSISATNTPKVLGNMTGTHRIVRDCVADIYNAVQQWNKHFLHGVEILGEIKNIKFDTLDSNEIYSESLQEYCQTLEGVLKSMSSIVNLLSSYLNTMEGLSKLLASEKEILFSTWSFDTFIQTAQFVLNSYQKEFQLKTYIKEHIAHCKDKNSVAFYFIIWVNEAYIGDDLIVQLEAMLVETGHR</sequence>
<keyword evidence="1" id="KW-0418">Kinase</keyword>
<evidence type="ECO:0000313" key="1">
    <source>
        <dbReference type="EMBL" id="CAG6638601.1"/>
    </source>
</evidence>
<protein>
    <submittedName>
        <fullName evidence="1">Cyclin-dependent kinase 2-interacting protein</fullName>
    </submittedName>
</protein>
<keyword evidence="1" id="KW-0808">Transferase</keyword>
<organism evidence="1">
    <name type="scientific">Cacopsylla melanoneura</name>
    <dbReference type="NCBI Taxonomy" id="428564"/>
    <lineage>
        <taxon>Eukaryota</taxon>
        <taxon>Metazoa</taxon>
        <taxon>Ecdysozoa</taxon>
        <taxon>Arthropoda</taxon>
        <taxon>Hexapoda</taxon>
        <taxon>Insecta</taxon>
        <taxon>Pterygota</taxon>
        <taxon>Neoptera</taxon>
        <taxon>Paraneoptera</taxon>
        <taxon>Hemiptera</taxon>
        <taxon>Sternorrhyncha</taxon>
        <taxon>Psylloidea</taxon>
        <taxon>Psyllidae</taxon>
        <taxon>Psyllinae</taxon>
        <taxon>Cacopsylla</taxon>
    </lineage>
</organism>
<name>A0A8D8QUM6_9HEMI</name>
<dbReference type="AlphaFoldDB" id="A0A8D8QUM6"/>